<feature type="chain" id="PRO_5015596678" evidence="1">
    <location>
        <begin position="27"/>
        <end position="216"/>
    </location>
</feature>
<feature type="signal peptide" evidence="1">
    <location>
        <begin position="1"/>
        <end position="26"/>
    </location>
</feature>
<gene>
    <name evidence="2" type="ORF">LYSIN_00441</name>
</gene>
<keyword evidence="1" id="KW-0732">Signal</keyword>
<dbReference type="EMBL" id="PGLV01000001">
    <property type="protein sequence ID" value="POZ55658.1"/>
    <property type="molecule type" value="Genomic_DNA"/>
</dbReference>
<evidence type="ECO:0000256" key="1">
    <source>
        <dbReference type="SAM" id="SignalP"/>
    </source>
</evidence>
<dbReference type="Proteomes" id="UP000237319">
    <property type="component" value="Unassembled WGS sequence"/>
</dbReference>
<name>A0A2S5CY34_LYSSH</name>
<protein>
    <submittedName>
        <fullName evidence="2">Uncharacterized protein</fullName>
    </submittedName>
</protein>
<evidence type="ECO:0000313" key="2">
    <source>
        <dbReference type="EMBL" id="POZ55658.1"/>
    </source>
</evidence>
<keyword evidence="3" id="KW-1185">Reference proteome</keyword>
<dbReference type="AlphaFoldDB" id="A0A2S5CY34"/>
<organism evidence="2 3">
    <name type="scientific">Lysinibacillus sphaericus</name>
    <name type="common">Bacillus sphaericus</name>
    <dbReference type="NCBI Taxonomy" id="1421"/>
    <lineage>
        <taxon>Bacteria</taxon>
        <taxon>Bacillati</taxon>
        <taxon>Bacillota</taxon>
        <taxon>Bacilli</taxon>
        <taxon>Bacillales</taxon>
        <taxon>Bacillaceae</taxon>
        <taxon>Lysinibacillus</taxon>
    </lineage>
</organism>
<dbReference type="RefSeq" id="WP_069513476.1">
    <property type="nucleotide sequence ID" value="NZ_CP194323.1"/>
</dbReference>
<reference evidence="2 3" key="1">
    <citation type="submission" date="2017-11" db="EMBL/GenBank/DDBJ databases">
        <title>Genome sequence of Lysinibacillus sphaericus, a lignin-degrading bacteria isolated from municipal solid waste soil.</title>
        <authorList>
            <person name="Persinoti G.F."/>
            <person name="Paixao D.A."/>
            <person name="Bugg T.D."/>
            <person name="Squina F.M."/>
        </authorList>
    </citation>
    <scope>NUCLEOTIDE SEQUENCE [LARGE SCALE GENOMIC DNA]</scope>
    <source>
        <strain evidence="2 3">A1</strain>
    </source>
</reference>
<accession>A0A2S5CY34</accession>
<sequence length="216" mass="23757">MKRIIIGIIALALCGVVSVFVPSASAAELVLSQTQKEKYYQQYLNDLQDLQNQYVGQEVLNVTVAHFPYFEENGWIEPSQFKTILNEVMTSKIVSMENSTSNIRARKIVTSITKSFNVINTTGHIIGRINATVSPQSAYHSERDGMVLTSPGTITTAKGWGSGSWSQTYAGVSQWPQGQPYTYFGYSIAGNYTYQGVVIPISANFTVSISKNGALY</sequence>
<proteinExistence type="predicted"/>
<evidence type="ECO:0000313" key="3">
    <source>
        <dbReference type="Proteomes" id="UP000237319"/>
    </source>
</evidence>
<comment type="caution">
    <text evidence="2">The sequence shown here is derived from an EMBL/GenBank/DDBJ whole genome shotgun (WGS) entry which is preliminary data.</text>
</comment>